<feature type="compositionally biased region" description="Gly residues" evidence="1">
    <location>
        <begin position="181"/>
        <end position="196"/>
    </location>
</feature>
<feature type="transmembrane region" description="Helical" evidence="2">
    <location>
        <begin position="54"/>
        <end position="71"/>
    </location>
</feature>
<name>M3B1E0_STRM1</name>
<dbReference type="AlphaFoldDB" id="M3B1E0"/>
<comment type="caution">
    <text evidence="3">The sequence shown here is derived from an EMBL/GenBank/DDBJ whole genome shotgun (WGS) entry which is preliminary data.</text>
</comment>
<evidence type="ECO:0000256" key="1">
    <source>
        <dbReference type="SAM" id="MobiDB-lite"/>
    </source>
</evidence>
<organism evidence="3 4">
    <name type="scientific">Streptomyces mobaraensis (strain ATCC 29032 / DSM 40847 / JCM 4168 / NBRC 13819 / NCIMB 11159 / IPCR 16-22)</name>
    <dbReference type="NCBI Taxonomy" id="1223523"/>
    <lineage>
        <taxon>Bacteria</taxon>
        <taxon>Bacillati</taxon>
        <taxon>Actinomycetota</taxon>
        <taxon>Actinomycetes</taxon>
        <taxon>Kitasatosporales</taxon>
        <taxon>Streptomycetaceae</taxon>
        <taxon>Streptomyces</taxon>
    </lineage>
</organism>
<reference evidence="3 4" key="1">
    <citation type="journal article" date="2013" name="Genome Announc.">
        <title>Whole-Genome Shotgun Assembly and Analysis of the Genome of Streptomyces mobaraensis DSM 40847, a Strain for Industrial Production of Microbial Transglutaminase.</title>
        <authorList>
            <person name="Yang H."/>
            <person name="He T."/>
            <person name="Wu W."/>
            <person name="Zhu W."/>
            <person name="Lu B."/>
            <person name="Sun W."/>
        </authorList>
    </citation>
    <scope>NUCLEOTIDE SEQUENCE [LARGE SCALE GENOMIC DNA]</scope>
    <source>
        <strain evidence="3 4">DSM 40847</strain>
    </source>
</reference>
<keyword evidence="2" id="KW-0472">Membrane</keyword>
<feature type="region of interest" description="Disordered" evidence="1">
    <location>
        <begin position="174"/>
        <end position="196"/>
    </location>
</feature>
<keyword evidence="2" id="KW-1133">Transmembrane helix</keyword>
<dbReference type="PATRIC" id="fig|1223523.3.peg.3060"/>
<accession>M3B1E0</accession>
<evidence type="ECO:0000256" key="2">
    <source>
        <dbReference type="SAM" id="Phobius"/>
    </source>
</evidence>
<feature type="transmembrane region" description="Helical" evidence="2">
    <location>
        <begin position="83"/>
        <end position="100"/>
    </location>
</feature>
<protein>
    <submittedName>
        <fullName evidence="3">Putative transmembrane protein</fullName>
    </submittedName>
</protein>
<feature type="transmembrane region" description="Helical" evidence="2">
    <location>
        <begin position="26"/>
        <end position="47"/>
    </location>
</feature>
<gene>
    <name evidence="3" type="ORF">H340_14941</name>
</gene>
<dbReference type="Proteomes" id="UP000011740">
    <property type="component" value="Unassembled WGS sequence"/>
</dbReference>
<evidence type="ECO:0000313" key="4">
    <source>
        <dbReference type="Proteomes" id="UP000011740"/>
    </source>
</evidence>
<dbReference type="EMBL" id="AORZ01000041">
    <property type="protein sequence ID" value="EME99757.1"/>
    <property type="molecule type" value="Genomic_DNA"/>
</dbReference>
<sequence>MEGPVVDEGRTAVSAVASAAADGNGAGLLGAGNAVVILGIVGLVLFLQFRARRVRAVAFVWVALLVVRGLLPPGPARTTAAGLAFLAVGLVVSAVFGWLRGRTMPLWRDRDGVVWRRGDSVTLRLWLLTIGARFALTGVEYALFHEPFDGGSLLLGLGLSLAVQQVVLMRRGRALPPGGTEPRGGLGPAGVPGSAG</sequence>
<dbReference type="STRING" id="1223523.H340_14941"/>
<evidence type="ECO:0000313" key="3">
    <source>
        <dbReference type="EMBL" id="EME99757.1"/>
    </source>
</evidence>
<keyword evidence="2 3" id="KW-0812">Transmembrane</keyword>
<proteinExistence type="predicted"/>
<dbReference type="eggNOG" id="ENOG5031MGH">
    <property type="taxonomic scope" value="Bacteria"/>
</dbReference>